<dbReference type="Proteomes" id="UP000008820">
    <property type="component" value="Chromosome 2"/>
</dbReference>
<evidence type="ECO:0000313" key="2">
    <source>
        <dbReference type="EnsemblMetazoa" id="AAEL021458-PA"/>
    </source>
</evidence>
<dbReference type="AlphaFoldDB" id="A0A6I8TZQ0"/>
<organism evidence="2 3">
    <name type="scientific">Aedes aegypti</name>
    <name type="common">Yellowfever mosquito</name>
    <name type="synonym">Culex aegypti</name>
    <dbReference type="NCBI Taxonomy" id="7159"/>
    <lineage>
        <taxon>Eukaryota</taxon>
        <taxon>Metazoa</taxon>
        <taxon>Ecdysozoa</taxon>
        <taxon>Arthropoda</taxon>
        <taxon>Hexapoda</taxon>
        <taxon>Insecta</taxon>
        <taxon>Pterygota</taxon>
        <taxon>Neoptera</taxon>
        <taxon>Endopterygota</taxon>
        <taxon>Diptera</taxon>
        <taxon>Nematocera</taxon>
        <taxon>Culicoidea</taxon>
        <taxon>Culicidae</taxon>
        <taxon>Culicinae</taxon>
        <taxon>Aedini</taxon>
        <taxon>Aedes</taxon>
        <taxon>Stegomyia</taxon>
    </lineage>
</organism>
<reference evidence="2" key="2">
    <citation type="submission" date="2020-05" db="UniProtKB">
        <authorList>
            <consortium name="EnsemblMetazoa"/>
        </authorList>
    </citation>
    <scope>IDENTIFICATION</scope>
    <source>
        <strain evidence="2">LVP_AGWG</strain>
    </source>
</reference>
<gene>
    <name evidence="2" type="primary">110676656</name>
</gene>
<evidence type="ECO:0000256" key="1">
    <source>
        <dbReference type="SAM" id="MobiDB-lite"/>
    </source>
</evidence>
<accession>A0A6I8TZQ0</accession>
<protein>
    <submittedName>
        <fullName evidence="2">Uncharacterized protein</fullName>
    </submittedName>
</protein>
<feature type="region of interest" description="Disordered" evidence="1">
    <location>
        <begin position="1"/>
        <end position="34"/>
    </location>
</feature>
<name>A0A6I8TZQ0_AEDAE</name>
<proteinExistence type="predicted"/>
<keyword evidence="3" id="KW-1185">Reference proteome</keyword>
<reference evidence="2 3" key="1">
    <citation type="submission" date="2017-06" db="EMBL/GenBank/DDBJ databases">
        <title>Aedes aegypti genome working group (AGWG) sequencing and assembly.</title>
        <authorList>
            <consortium name="Aedes aegypti Genome Working Group (AGWG)"/>
            <person name="Matthews B.J."/>
        </authorList>
    </citation>
    <scope>NUCLEOTIDE SEQUENCE [LARGE SCALE GENOMIC DNA]</scope>
    <source>
        <strain evidence="2 3">LVP_AGWG</strain>
    </source>
</reference>
<sequence length="149" mass="16615">MQPRQGPQPLPDFSRQSSCHSRKAYTSLERNERRSFDSASLEVDHFAENLHVHPSVQKQSLPSEGFVSLFTANPHTDSGIGLVRTRCDREVAANYRSGVESSPERAEPLVHRKTPSTAAVYDTELQPQVLVRRREGIVHQRASHGCTAG</sequence>
<dbReference type="InParanoid" id="A0A6I8TZQ0"/>
<evidence type="ECO:0000313" key="3">
    <source>
        <dbReference type="Proteomes" id="UP000008820"/>
    </source>
</evidence>
<dbReference type="EnsemblMetazoa" id="AAEL021458-RA">
    <property type="protein sequence ID" value="AAEL021458-PA"/>
    <property type="gene ID" value="AAEL021458"/>
</dbReference>
<feature type="compositionally biased region" description="Pro residues" evidence="1">
    <location>
        <begin position="1"/>
        <end position="10"/>
    </location>
</feature>